<name>A0A183JPM6_9TREM</name>
<organism evidence="4">
    <name type="scientific">Schistosoma curassoni</name>
    <dbReference type="NCBI Taxonomy" id="6186"/>
    <lineage>
        <taxon>Eukaryota</taxon>
        <taxon>Metazoa</taxon>
        <taxon>Spiralia</taxon>
        <taxon>Lophotrochozoa</taxon>
        <taxon>Platyhelminthes</taxon>
        <taxon>Trematoda</taxon>
        <taxon>Digenea</taxon>
        <taxon>Strigeidida</taxon>
        <taxon>Schistosomatoidea</taxon>
        <taxon>Schistosomatidae</taxon>
        <taxon>Schistosoma</taxon>
    </lineage>
</organism>
<gene>
    <name evidence="2" type="ORF">SCUD_LOCUS4665</name>
</gene>
<dbReference type="Proteomes" id="UP000279833">
    <property type="component" value="Unassembled WGS sequence"/>
</dbReference>
<accession>A0A183JPM6</accession>
<sequence length="32" mass="3659">MLLQLLLLVMTLVGHRLHVTKLRFSDPKLDAS</sequence>
<evidence type="ECO:0000313" key="3">
    <source>
        <dbReference type="Proteomes" id="UP000279833"/>
    </source>
</evidence>
<dbReference type="EMBL" id="UZAK01006463">
    <property type="protein sequence ID" value="VDO90287.1"/>
    <property type="molecule type" value="Genomic_DNA"/>
</dbReference>
<keyword evidence="3" id="KW-1185">Reference proteome</keyword>
<feature type="signal peptide" evidence="1">
    <location>
        <begin position="1"/>
        <end position="16"/>
    </location>
</feature>
<evidence type="ECO:0000313" key="2">
    <source>
        <dbReference type="EMBL" id="VDO90287.1"/>
    </source>
</evidence>
<protein>
    <submittedName>
        <fullName evidence="4">IL4R</fullName>
    </submittedName>
</protein>
<feature type="chain" id="PRO_5043140633" evidence="1">
    <location>
        <begin position="17"/>
        <end position="32"/>
    </location>
</feature>
<reference evidence="2 3" key="2">
    <citation type="submission" date="2018-11" db="EMBL/GenBank/DDBJ databases">
        <authorList>
            <consortium name="Pathogen Informatics"/>
        </authorList>
    </citation>
    <scope>NUCLEOTIDE SEQUENCE [LARGE SCALE GENOMIC DNA]</scope>
    <source>
        <strain evidence="2">Dakar</strain>
        <strain evidence="3">Dakar, Senegal</strain>
    </source>
</reference>
<dbReference type="AlphaFoldDB" id="A0A183JPM6"/>
<proteinExistence type="predicted"/>
<keyword evidence="1" id="KW-0732">Signal</keyword>
<evidence type="ECO:0000256" key="1">
    <source>
        <dbReference type="SAM" id="SignalP"/>
    </source>
</evidence>
<dbReference type="WBParaSite" id="SCUD_0000466301-mRNA-1">
    <property type="protein sequence ID" value="SCUD_0000466301-mRNA-1"/>
    <property type="gene ID" value="SCUD_0000466301"/>
</dbReference>
<evidence type="ECO:0000313" key="4">
    <source>
        <dbReference type="WBParaSite" id="SCUD_0000466301-mRNA-1"/>
    </source>
</evidence>
<reference evidence="4" key="1">
    <citation type="submission" date="2016-06" db="UniProtKB">
        <authorList>
            <consortium name="WormBaseParasite"/>
        </authorList>
    </citation>
    <scope>IDENTIFICATION</scope>
</reference>